<reference evidence="7 8" key="1">
    <citation type="submission" date="2023-08" db="EMBL/GenBank/DDBJ databases">
        <title>A Necator americanus chromosomal reference genome.</title>
        <authorList>
            <person name="Ilik V."/>
            <person name="Petrzelkova K.J."/>
            <person name="Pardy F."/>
            <person name="Fuh T."/>
            <person name="Niatou-Singa F.S."/>
            <person name="Gouil Q."/>
            <person name="Baker L."/>
            <person name="Ritchie M.E."/>
            <person name="Jex A.R."/>
            <person name="Gazzola D."/>
            <person name="Li H."/>
            <person name="Toshio Fujiwara R."/>
            <person name="Zhan B."/>
            <person name="Aroian R.V."/>
            <person name="Pafco B."/>
            <person name="Schwarz E.M."/>
        </authorList>
    </citation>
    <scope>NUCLEOTIDE SEQUENCE [LARGE SCALE GENOMIC DNA]</scope>
    <source>
        <strain evidence="7 8">Aroian</strain>
        <tissue evidence="7">Whole animal</tissue>
    </source>
</reference>
<dbReference type="PROSITE" id="PS51362">
    <property type="entry name" value="TGF_BETA_2"/>
    <property type="match status" value="1"/>
</dbReference>
<dbReference type="Proteomes" id="UP001303046">
    <property type="component" value="Unassembled WGS sequence"/>
</dbReference>
<keyword evidence="8" id="KW-1185">Reference proteome</keyword>
<evidence type="ECO:0000313" key="8">
    <source>
        <dbReference type="Proteomes" id="UP001303046"/>
    </source>
</evidence>
<dbReference type="InterPro" id="IPR029034">
    <property type="entry name" value="Cystine-knot_cytokine"/>
</dbReference>
<comment type="caution">
    <text evidence="7">The sequence shown here is derived from an EMBL/GenBank/DDBJ whole genome shotgun (WGS) entry which is preliminary data.</text>
</comment>
<evidence type="ECO:0000256" key="3">
    <source>
        <dbReference type="ARBA" id="ARBA00022525"/>
    </source>
</evidence>
<sequence length="335" mass="37870">MLSRYALSAEMTAVNTVSILLLLLLASAMMQLSYARSATVRMNSREISEKVKAMIMSEVHLHSANQGTKSMHDGTIIQDKIGESIVTTTPDGVCHLMDSSEVSDCFTYLIDPRTPAATAKFSMSLKRNMEPINATVTLYEVSRWRANFTRLGRATLDWKEIGLIRNLRIEILRNAKSWFNSNVGSNKRLLHRVKVDVTVNSQPVSYFNLFVEPPELDFAYYDAPPQSECNPRVECCLILHYVNFTEIGWNKFIMYPEGFYANYCIGPLYAECAHDDPEVENILSSARVQSNLPKRKFSCAPREFAPLNILYSVGPNHSMKLRLDDVRALSCSCIN</sequence>
<dbReference type="EMBL" id="JAVFWL010000002">
    <property type="protein sequence ID" value="KAK6733859.1"/>
    <property type="molecule type" value="Genomic_DNA"/>
</dbReference>
<organism evidence="7 8">
    <name type="scientific">Necator americanus</name>
    <name type="common">Human hookworm</name>
    <dbReference type="NCBI Taxonomy" id="51031"/>
    <lineage>
        <taxon>Eukaryota</taxon>
        <taxon>Metazoa</taxon>
        <taxon>Ecdysozoa</taxon>
        <taxon>Nematoda</taxon>
        <taxon>Chromadorea</taxon>
        <taxon>Rhabditida</taxon>
        <taxon>Rhabditina</taxon>
        <taxon>Rhabditomorpha</taxon>
        <taxon>Strongyloidea</taxon>
        <taxon>Ancylostomatidae</taxon>
        <taxon>Bunostominae</taxon>
        <taxon>Necator</taxon>
    </lineage>
</organism>
<evidence type="ECO:0000313" key="7">
    <source>
        <dbReference type="EMBL" id="KAK6733859.1"/>
    </source>
</evidence>
<keyword evidence="4" id="KW-0339">Growth factor</keyword>
<keyword evidence="5" id="KW-0732">Signal</keyword>
<dbReference type="InterPro" id="IPR001839">
    <property type="entry name" value="TGF-b_C"/>
</dbReference>
<dbReference type="Pfam" id="PF00019">
    <property type="entry name" value="TGF_beta"/>
    <property type="match status" value="1"/>
</dbReference>
<comment type="similarity">
    <text evidence="2 4">Belongs to the TGF-beta family.</text>
</comment>
<dbReference type="Gene3D" id="2.10.90.10">
    <property type="entry name" value="Cystine-knot cytokines"/>
    <property type="match status" value="1"/>
</dbReference>
<dbReference type="PANTHER" id="PTHR11848">
    <property type="entry name" value="TGF-BETA FAMILY"/>
    <property type="match status" value="1"/>
</dbReference>
<accession>A0ABR1C7M6</accession>
<dbReference type="PANTHER" id="PTHR11848:SF309">
    <property type="entry name" value="INHIBIN BETA CHAIN"/>
    <property type="match status" value="1"/>
</dbReference>
<evidence type="ECO:0000256" key="4">
    <source>
        <dbReference type="RuleBase" id="RU000354"/>
    </source>
</evidence>
<comment type="subcellular location">
    <subcellularLocation>
        <location evidence="1">Secreted</location>
    </subcellularLocation>
</comment>
<keyword evidence="3" id="KW-0964">Secreted</keyword>
<gene>
    <name evidence="7" type="primary">Necator_chrII.g5348</name>
    <name evidence="7" type="ORF">RB195_017555</name>
</gene>
<evidence type="ECO:0000259" key="6">
    <source>
        <dbReference type="PROSITE" id="PS51362"/>
    </source>
</evidence>
<feature type="domain" description="TGF-beta family profile" evidence="6">
    <location>
        <begin position="219"/>
        <end position="334"/>
    </location>
</feature>
<evidence type="ECO:0000256" key="2">
    <source>
        <dbReference type="ARBA" id="ARBA00006656"/>
    </source>
</evidence>
<evidence type="ECO:0000256" key="5">
    <source>
        <dbReference type="SAM" id="SignalP"/>
    </source>
</evidence>
<dbReference type="SUPFAM" id="SSF57501">
    <property type="entry name" value="Cystine-knot cytokines"/>
    <property type="match status" value="1"/>
</dbReference>
<feature type="chain" id="PRO_5046819014" description="TGF-beta family profile domain-containing protein" evidence="5">
    <location>
        <begin position="36"/>
        <end position="335"/>
    </location>
</feature>
<protein>
    <recommendedName>
        <fullName evidence="6">TGF-beta family profile domain-containing protein</fullName>
    </recommendedName>
</protein>
<proteinExistence type="inferred from homology"/>
<name>A0ABR1C7M6_NECAM</name>
<dbReference type="SMART" id="SM00204">
    <property type="entry name" value="TGFB"/>
    <property type="match status" value="1"/>
</dbReference>
<feature type="signal peptide" evidence="5">
    <location>
        <begin position="1"/>
        <end position="35"/>
    </location>
</feature>
<evidence type="ECO:0000256" key="1">
    <source>
        <dbReference type="ARBA" id="ARBA00004613"/>
    </source>
</evidence>
<dbReference type="InterPro" id="IPR015615">
    <property type="entry name" value="TGF-beta-rel"/>
</dbReference>